<accession>M1B2G7</accession>
<evidence type="ECO:0000313" key="2">
    <source>
        <dbReference type="Proteomes" id="UP000011115"/>
    </source>
</evidence>
<dbReference type="Gramene" id="PGSC0003DMT400035550">
    <property type="protein sequence ID" value="PGSC0003DMT400035550"/>
    <property type="gene ID" value="PGSC0003DMG400013668"/>
</dbReference>
<reference evidence="1" key="2">
    <citation type="submission" date="2015-06" db="UniProtKB">
        <authorList>
            <consortium name="EnsemblPlants"/>
        </authorList>
    </citation>
    <scope>IDENTIFICATION</scope>
    <source>
        <strain evidence="1">DM1-3 516 R44</strain>
    </source>
</reference>
<name>M1B2G7_SOLTU</name>
<dbReference type="EnsemblPlants" id="PGSC0003DMT400035550">
    <property type="protein sequence ID" value="PGSC0003DMT400035550"/>
    <property type="gene ID" value="PGSC0003DMG400013668"/>
</dbReference>
<sequence length="101" mass="11630">MLFLERIWPVLGDLNHGMFIIYYDKYDFTHKYSHGEENLKNYLIPRVMLSFRRWMGTGINGIDAGNRGKPDDLIRNQSGKETASFCRSYQLGASIAVIPSL</sequence>
<protein>
    <submittedName>
        <fullName evidence="1">Uncharacterized protein</fullName>
    </submittedName>
</protein>
<dbReference type="InParanoid" id="M1B2G7"/>
<keyword evidence="2" id="KW-1185">Reference proteome</keyword>
<dbReference type="Proteomes" id="UP000011115">
    <property type="component" value="Unassembled WGS sequence"/>
</dbReference>
<organism evidence="1 2">
    <name type="scientific">Solanum tuberosum</name>
    <name type="common">Potato</name>
    <dbReference type="NCBI Taxonomy" id="4113"/>
    <lineage>
        <taxon>Eukaryota</taxon>
        <taxon>Viridiplantae</taxon>
        <taxon>Streptophyta</taxon>
        <taxon>Embryophyta</taxon>
        <taxon>Tracheophyta</taxon>
        <taxon>Spermatophyta</taxon>
        <taxon>Magnoliopsida</taxon>
        <taxon>eudicotyledons</taxon>
        <taxon>Gunneridae</taxon>
        <taxon>Pentapetalae</taxon>
        <taxon>asterids</taxon>
        <taxon>lamiids</taxon>
        <taxon>Solanales</taxon>
        <taxon>Solanaceae</taxon>
        <taxon>Solanoideae</taxon>
        <taxon>Solaneae</taxon>
        <taxon>Solanum</taxon>
    </lineage>
</organism>
<dbReference type="PaxDb" id="4113-PGSC0003DMT400035550"/>
<reference evidence="2" key="1">
    <citation type="journal article" date="2011" name="Nature">
        <title>Genome sequence and analysis of the tuber crop potato.</title>
        <authorList>
            <consortium name="The Potato Genome Sequencing Consortium"/>
        </authorList>
    </citation>
    <scope>NUCLEOTIDE SEQUENCE [LARGE SCALE GENOMIC DNA]</scope>
    <source>
        <strain evidence="2">cv. DM1-3 516 R44</strain>
    </source>
</reference>
<dbReference type="AlphaFoldDB" id="M1B2G7"/>
<evidence type="ECO:0000313" key="1">
    <source>
        <dbReference type="EnsemblPlants" id="PGSC0003DMT400035550"/>
    </source>
</evidence>
<dbReference type="HOGENOM" id="CLU_2296661_0_0_1"/>
<proteinExistence type="predicted"/>